<dbReference type="SUPFAM" id="SSF55681">
    <property type="entry name" value="Class II aaRS and biotin synthetases"/>
    <property type="match status" value="1"/>
</dbReference>
<dbReference type="PANTHER" id="PTHR11777">
    <property type="entry name" value="ALANYL-TRNA SYNTHETASE"/>
    <property type="match status" value="1"/>
</dbReference>
<dbReference type="FunFam" id="3.30.930.10:FF:000004">
    <property type="entry name" value="Alanine--tRNA ligase"/>
    <property type="match status" value="1"/>
</dbReference>
<dbReference type="Pfam" id="PF07973">
    <property type="entry name" value="tRNA_SAD"/>
    <property type="match status" value="1"/>
</dbReference>
<keyword evidence="9 11" id="KW-0648">Protein biosynthesis</keyword>
<comment type="catalytic activity">
    <reaction evidence="11">
        <text>tRNA(Ala) + L-alanine + ATP = L-alanyl-tRNA(Ala) + AMP + diphosphate</text>
        <dbReference type="Rhea" id="RHEA:12540"/>
        <dbReference type="Rhea" id="RHEA-COMP:9657"/>
        <dbReference type="Rhea" id="RHEA-COMP:9923"/>
        <dbReference type="ChEBI" id="CHEBI:30616"/>
        <dbReference type="ChEBI" id="CHEBI:33019"/>
        <dbReference type="ChEBI" id="CHEBI:57972"/>
        <dbReference type="ChEBI" id="CHEBI:78442"/>
        <dbReference type="ChEBI" id="CHEBI:78497"/>
        <dbReference type="ChEBI" id="CHEBI:456215"/>
        <dbReference type="EC" id="6.1.1.7"/>
    </reaction>
</comment>
<evidence type="ECO:0000256" key="11">
    <source>
        <dbReference type="HAMAP-Rule" id="MF_00036"/>
    </source>
</evidence>
<dbReference type="FunFam" id="3.30.980.10:FF:000004">
    <property type="entry name" value="Alanine--tRNA ligase, cytoplasmic"/>
    <property type="match status" value="1"/>
</dbReference>
<keyword evidence="3 11" id="KW-0436">Ligase</keyword>
<dbReference type="GO" id="GO:0000049">
    <property type="term" value="F:tRNA binding"/>
    <property type="evidence" value="ECO:0007669"/>
    <property type="project" value="UniProtKB-KW"/>
</dbReference>
<evidence type="ECO:0000256" key="8">
    <source>
        <dbReference type="ARBA" id="ARBA00022884"/>
    </source>
</evidence>
<dbReference type="SMART" id="SM00863">
    <property type="entry name" value="tRNA_SAD"/>
    <property type="match status" value="1"/>
</dbReference>
<evidence type="ECO:0000256" key="7">
    <source>
        <dbReference type="ARBA" id="ARBA00022840"/>
    </source>
</evidence>
<dbReference type="GO" id="GO:0006419">
    <property type="term" value="P:alanyl-tRNA aminoacylation"/>
    <property type="evidence" value="ECO:0007669"/>
    <property type="project" value="UniProtKB-UniRule"/>
</dbReference>
<keyword evidence="2 11" id="KW-0820">tRNA-binding</keyword>
<comment type="domain">
    <text evidence="11">Consists of three domains; the N-terminal catalytic domain, the editing domain and the C-terminal C-Ala domain. The editing domain removes incorrectly charged amino acids, while the C-Ala domain, along with tRNA(Ala), serves as a bridge to cooperatively bring together the editing and aminoacylation centers thus stimulating deacylation of misacylated tRNAs.</text>
</comment>
<dbReference type="Gene3D" id="3.30.54.20">
    <property type="match status" value="1"/>
</dbReference>
<dbReference type="InterPro" id="IPR002318">
    <property type="entry name" value="Ala-tRNA-lgiase_IIc"/>
</dbReference>
<dbReference type="GO" id="GO:0002161">
    <property type="term" value="F:aminoacyl-tRNA deacylase activity"/>
    <property type="evidence" value="ECO:0007669"/>
    <property type="project" value="TreeGrafter"/>
</dbReference>
<dbReference type="GO" id="GO:0004813">
    <property type="term" value="F:alanine-tRNA ligase activity"/>
    <property type="evidence" value="ECO:0007669"/>
    <property type="project" value="UniProtKB-UniRule"/>
</dbReference>
<keyword evidence="4 11" id="KW-0479">Metal-binding</keyword>
<feature type="binding site" evidence="11">
    <location>
        <position position="687"/>
    </location>
    <ligand>
        <name>Zn(2+)</name>
        <dbReference type="ChEBI" id="CHEBI:29105"/>
    </ligand>
</feature>
<feature type="binding site" evidence="11">
    <location>
        <position position="585"/>
    </location>
    <ligand>
        <name>Zn(2+)</name>
        <dbReference type="ChEBI" id="CHEBI:29105"/>
    </ligand>
</feature>
<dbReference type="GO" id="GO:0008270">
    <property type="term" value="F:zinc ion binding"/>
    <property type="evidence" value="ECO:0007669"/>
    <property type="project" value="UniProtKB-UniRule"/>
</dbReference>
<organism evidence="13 14">
    <name type="scientific">Ehrlichia ruminantium</name>
    <name type="common">heartwater rickettsia</name>
    <name type="synonym">Cowdria ruminantium</name>
    <dbReference type="NCBI Taxonomy" id="779"/>
    <lineage>
        <taxon>Bacteria</taxon>
        <taxon>Pseudomonadati</taxon>
        <taxon>Pseudomonadota</taxon>
        <taxon>Alphaproteobacteria</taxon>
        <taxon>Rickettsiales</taxon>
        <taxon>Anaplasmataceae</taxon>
        <taxon>Ehrlichia</taxon>
    </lineage>
</organism>
<keyword evidence="11" id="KW-0963">Cytoplasm</keyword>
<dbReference type="Gene3D" id="3.10.310.40">
    <property type="match status" value="1"/>
</dbReference>
<dbReference type="InterPro" id="IPR045864">
    <property type="entry name" value="aa-tRNA-synth_II/BPL/LPL"/>
</dbReference>
<dbReference type="InterPro" id="IPR050058">
    <property type="entry name" value="Ala-tRNA_ligase"/>
</dbReference>
<dbReference type="Gene3D" id="2.40.30.130">
    <property type="match status" value="1"/>
</dbReference>
<dbReference type="InterPro" id="IPR018162">
    <property type="entry name" value="Ala-tRNA-ligase_IIc_anticod-bd"/>
</dbReference>
<dbReference type="Proteomes" id="UP000092677">
    <property type="component" value="Unassembled WGS sequence"/>
</dbReference>
<dbReference type="GO" id="GO:0045892">
    <property type="term" value="P:negative regulation of DNA-templated transcription"/>
    <property type="evidence" value="ECO:0007669"/>
    <property type="project" value="TreeGrafter"/>
</dbReference>
<dbReference type="SUPFAM" id="SSF101353">
    <property type="entry name" value="Putative anticodon-binding domain of alanyl-tRNA synthetase (AlaRS)"/>
    <property type="match status" value="1"/>
</dbReference>
<comment type="subcellular location">
    <subcellularLocation>
        <location evidence="11">Cytoplasm</location>
    </subcellularLocation>
</comment>
<evidence type="ECO:0000256" key="3">
    <source>
        <dbReference type="ARBA" id="ARBA00022598"/>
    </source>
</evidence>
<proteinExistence type="inferred from homology"/>
<dbReference type="PROSITE" id="PS50860">
    <property type="entry name" value="AA_TRNA_LIGASE_II_ALA"/>
    <property type="match status" value="1"/>
</dbReference>
<dbReference type="CDD" id="cd00673">
    <property type="entry name" value="AlaRS_core"/>
    <property type="match status" value="1"/>
</dbReference>
<evidence type="ECO:0000313" key="14">
    <source>
        <dbReference type="Proteomes" id="UP000092677"/>
    </source>
</evidence>
<evidence type="ECO:0000256" key="9">
    <source>
        <dbReference type="ARBA" id="ARBA00022917"/>
    </source>
</evidence>
<comment type="cofactor">
    <cofactor evidence="11">
        <name>Zn(2+)</name>
        <dbReference type="ChEBI" id="CHEBI:29105"/>
    </cofactor>
    <text evidence="11">Binds 1 zinc ion per subunit.</text>
</comment>
<dbReference type="RefSeq" id="WP_065432378.1">
    <property type="nucleotide sequence ID" value="NZ_BDDL01000020.1"/>
</dbReference>
<comment type="caution">
    <text evidence="13">The sequence shown here is derived from an EMBL/GenBank/DDBJ whole genome shotgun (WGS) entry which is preliminary data.</text>
</comment>
<protein>
    <recommendedName>
        <fullName evidence="11">Alanine--tRNA ligase</fullName>
        <ecNumber evidence="11">6.1.1.7</ecNumber>
    </recommendedName>
    <alternativeName>
        <fullName evidence="11">Alanyl-tRNA synthetase</fullName>
        <shortName evidence="11">AlaRS</shortName>
    </alternativeName>
</protein>
<evidence type="ECO:0000313" key="13">
    <source>
        <dbReference type="EMBL" id="GAT76973.1"/>
    </source>
</evidence>
<feature type="domain" description="Alanyl-transfer RNA synthetases family profile" evidence="12">
    <location>
        <begin position="5"/>
        <end position="726"/>
    </location>
</feature>
<keyword evidence="5 11" id="KW-0547">Nucleotide-binding</keyword>
<keyword evidence="8 11" id="KW-0694">RNA-binding</keyword>
<dbReference type="AlphaFoldDB" id="A0A161MNQ7"/>
<evidence type="ECO:0000259" key="12">
    <source>
        <dbReference type="PROSITE" id="PS50860"/>
    </source>
</evidence>
<evidence type="ECO:0000256" key="2">
    <source>
        <dbReference type="ARBA" id="ARBA00022555"/>
    </source>
</evidence>
<dbReference type="InterPro" id="IPR012947">
    <property type="entry name" value="tRNA_SAD"/>
</dbReference>
<dbReference type="InterPro" id="IPR018164">
    <property type="entry name" value="Ala-tRNA-synth_IIc_N"/>
</dbReference>
<sequence length="887" mass="100972">MIKHNLVSDLRRLFIDFFVKNGHQFFPSSQLVIKDDPSLLFTNAGMVQFKQRFTSVDDRSINTAVSSQKCLRVGGKHNDLENVGHTNRHHTFFEMLGNFSFGSYFKERAIELAWDFVTKELALDKKRLYITVYHDDQDAFNLWKKISSFSDDKIIKIKTNDNFWSMGNVGPCGPCSEIFYDYGESVRGGLPGTPEEDGARFTEIWNLVFMEYNRTEEGELSVLPRKCIDTGMGLERIAAVMQGVHDNYDINLFKALIAMSKKESGNSSCEIAHRVIADHVRSAAFLIAEGLTPGNEGRDYILRRIIRRAARYVYMLKYTDSLMYKIFPVLIDETSNAYMADYYPELFKAKDLIISILKTEEENFKDTLVRALPLLEKELTYLSAGDVLSGDVIFRLYDTYGFPVDITLDIIKERGIRFDEKGFYDNMEQQKTRSRLSHLIKSTEQLNGKIWEDIRQNYNNTRFVGYDNFQVQSKILSMVMNNDRNVTVANVGDKVSILMDITPFYAEAGGQQADTGLLSVVRRDGKDLFGSSNIADVTNTKNIFDGLYIHECIVKSGSLIIGDIVSAEINSHRRKDLCANHSATHLLHYILRMEIDNNIMQKGSLVCNDKLRFDFSYNMALTEKQIKLIENRMCDLIRQNHPVETNICNLQNAMDNGAIALFTEKYDNHEVRVVNIGNSKELCCGTHVKYTGEIGCFKIISESSIACGIRRIEAVTGQYAIDYFRQQEKVLYQVAESVKSPVEDVLVQIDKINRENQELKQKLWAAYFDIIDMQGVNIEKIGNINFLHGTLNSVPIDVVRKFIMKRLVEDMIMLFANVVNHNRIYVVGVGNSLHSKIKAADFVKIIGCVVKSKGGGNAQLAQISTEYTAEVNVIQHIKDELVSIFNA</sequence>
<keyword evidence="10 11" id="KW-0030">Aminoacyl-tRNA synthetase</keyword>
<evidence type="ECO:0000256" key="5">
    <source>
        <dbReference type="ARBA" id="ARBA00022741"/>
    </source>
</evidence>
<dbReference type="SUPFAM" id="SSF50447">
    <property type="entry name" value="Translation proteins"/>
    <property type="match status" value="1"/>
</dbReference>
<keyword evidence="7 11" id="KW-0067">ATP-binding</keyword>
<dbReference type="SUPFAM" id="SSF55186">
    <property type="entry name" value="ThrRS/AlaRS common domain"/>
    <property type="match status" value="1"/>
</dbReference>
<evidence type="ECO:0000256" key="10">
    <source>
        <dbReference type="ARBA" id="ARBA00023146"/>
    </source>
</evidence>
<name>A0A161MNQ7_EHRRU</name>
<evidence type="ECO:0000256" key="6">
    <source>
        <dbReference type="ARBA" id="ARBA00022833"/>
    </source>
</evidence>
<dbReference type="HAMAP" id="MF_00036_B">
    <property type="entry name" value="Ala_tRNA_synth_B"/>
    <property type="match status" value="1"/>
</dbReference>
<dbReference type="InterPro" id="IPR018163">
    <property type="entry name" value="Thr/Ala-tRNA-synth_IIc_edit"/>
</dbReference>
<accession>A0A161MNQ7</accession>
<keyword evidence="6 11" id="KW-0862">Zinc</keyword>
<dbReference type="InterPro" id="IPR018165">
    <property type="entry name" value="Ala-tRNA-synth_IIc_core"/>
</dbReference>
<dbReference type="Pfam" id="PF01411">
    <property type="entry name" value="tRNA-synt_2c"/>
    <property type="match status" value="1"/>
</dbReference>
<dbReference type="NCBIfam" id="TIGR00344">
    <property type="entry name" value="alaS"/>
    <property type="match status" value="1"/>
</dbReference>
<dbReference type="InterPro" id="IPR009000">
    <property type="entry name" value="Transl_B-barrel_sf"/>
</dbReference>
<dbReference type="EMBL" id="BDDL01000020">
    <property type="protein sequence ID" value="GAT76973.1"/>
    <property type="molecule type" value="Genomic_DNA"/>
</dbReference>
<dbReference type="PRINTS" id="PR00980">
    <property type="entry name" value="TRNASYNTHALA"/>
</dbReference>
<dbReference type="EC" id="6.1.1.7" evidence="11"/>
<dbReference type="Gene3D" id="3.30.980.10">
    <property type="entry name" value="Threonyl-trna Synthetase, Chain A, domain 2"/>
    <property type="match status" value="1"/>
</dbReference>
<dbReference type="GO" id="GO:0005829">
    <property type="term" value="C:cytosol"/>
    <property type="evidence" value="ECO:0007669"/>
    <property type="project" value="TreeGrafter"/>
</dbReference>
<evidence type="ECO:0000256" key="4">
    <source>
        <dbReference type="ARBA" id="ARBA00022723"/>
    </source>
</evidence>
<dbReference type="Gene3D" id="3.30.930.10">
    <property type="entry name" value="Bira Bifunctional Protein, Domain 2"/>
    <property type="match status" value="1"/>
</dbReference>
<comment type="function">
    <text evidence="11">Catalyzes the attachment of alanine to tRNA(Ala) in a two-step reaction: alanine is first activated by ATP to form Ala-AMP and then transferred to the acceptor end of tRNA(Ala). Also edits incorrectly charged Ser-tRNA(Ala) and Gly-tRNA(Ala) via its editing domain.</text>
</comment>
<comment type="similarity">
    <text evidence="1 11">Belongs to the class-II aminoacyl-tRNA synthetase family.</text>
</comment>
<dbReference type="PANTHER" id="PTHR11777:SF9">
    <property type="entry name" value="ALANINE--TRNA LIGASE, CYTOPLASMIC"/>
    <property type="match status" value="1"/>
</dbReference>
<dbReference type="InterPro" id="IPR023033">
    <property type="entry name" value="Ala_tRNA_ligase_euk/bac"/>
</dbReference>
<reference evidence="14" key="1">
    <citation type="submission" date="2016-05" db="EMBL/GenBank/DDBJ databases">
        <title>Draft genome sequences of four strains of Ehrlichia ruminantium, a tick-borne pathogen of ruminants, isolated from Zimbabwe, The Gambia and Ghana.</title>
        <authorList>
            <person name="Nakao R."/>
            <person name="Jongejan F."/>
            <person name="Sugimoto C."/>
        </authorList>
    </citation>
    <scope>NUCLEOTIDE SEQUENCE [LARGE SCALE GENOMIC DNA]</scope>
    <source>
        <strain evidence="14">Kerr Seringe</strain>
    </source>
</reference>
<feature type="binding site" evidence="11">
    <location>
        <position position="581"/>
    </location>
    <ligand>
        <name>Zn(2+)</name>
        <dbReference type="ChEBI" id="CHEBI:29105"/>
    </ligand>
</feature>
<feature type="binding site" evidence="11">
    <location>
        <position position="683"/>
    </location>
    <ligand>
        <name>Zn(2+)</name>
        <dbReference type="ChEBI" id="CHEBI:29105"/>
    </ligand>
</feature>
<dbReference type="STRING" id="779.GCA_002019755_00163"/>
<gene>
    <name evidence="11 13" type="primary">alaS</name>
    <name evidence="13" type="ORF">EHRUM2_01750</name>
</gene>
<evidence type="ECO:0000256" key="1">
    <source>
        <dbReference type="ARBA" id="ARBA00008226"/>
    </source>
</evidence>
<dbReference type="GO" id="GO:0005524">
    <property type="term" value="F:ATP binding"/>
    <property type="evidence" value="ECO:0007669"/>
    <property type="project" value="UniProtKB-UniRule"/>
</dbReference>